<reference evidence="2" key="1">
    <citation type="journal article" date="2014" name="Science">
        <title>Ancient hybridizations among the ancestral genomes of bread wheat.</title>
        <authorList>
            <consortium name="International Wheat Genome Sequencing Consortium,"/>
            <person name="Marcussen T."/>
            <person name="Sandve S.R."/>
            <person name="Heier L."/>
            <person name="Spannagl M."/>
            <person name="Pfeifer M."/>
            <person name="Jakobsen K.S."/>
            <person name="Wulff B.B."/>
            <person name="Steuernagel B."/>
            <person name="Mayer K.F."/>
            <person name="Olsen O.A."/>
        </authorList>
    </citation>
    <scope>NUCLEOTIDE SEQUENCE [LARGE SCALE GENOMIC DNA]</scope>
    <source>
        <strain evidence="2">cv. AL8/78</strain>
    </source>
</reference>
<dbReference type="EnsemblPlants" id="AET4Gv20825900.2">
    <property type="protein sequence ID" value="AET4Gv20825900.2"/>
    <property type="gene ID" value="AET4Gv20825900"/>
</dbReference>
<protein>
    <submittedName>
        <fullName evidence="1">Uncharacterized protein</fullName>
    </submittedName>
</protein>
<keyword evidence="2" id="KW-1185">Reference proteome</keyword>
<dbReference type="EnsemblPlants" id="AET4Gv20825900.1">
    <property type="protein sequence ID" value="AET4Gv20825900.1"/>
    <property type="gene ID" value="AET4Gv20825900"/>
</dbReference>
<dbReference type="Gramene" id="AET4Gv20825900.2">
    <property type="protein sequence ID" value="AET4Gv20825900.2"/>
    <property type="gene ID" value="AET4Gv20825900"/>
</dbReference>
<proteinExistence type="predicted"/>
<sequence length="84" mass="9575">AVEEWEQSRGSRRQCRPDPWLGFSAFPVTARTDSSRVNAKGSLGAVVFYLMRLDPSFVGDLGDLWRARRCLRQPAKMEFFDAAH</sequence>
<evidence type="ECO:0000313" key="1">
    <source>
        <dbReference type="EnsemblPlants" id="AET4Gv20825900.2"/>
    </source>
</evidence>
<reference evidence="2" key="2">
    <citation type="journal article" date="2017" name="Nat. Plants">
        <title>The Aegilops tauschii genome reveals multiple impacts of transposons.</title>
        <authorList>
            <person name="Zhao G."/>
            <person name="Zou C."/>
            <person name="Li K."/>
            <person name="Wang K."/>
            <person name="Li T."/>
            <person name="Gao L."/>
            <person name="Zhang X."/>
            <person name="Wang H."/>
            <person name="Yang Z."/>
            <person name="Liu X."/>
            <person name="Jiang W."/>
            <person name="Mao L."/>
            <person name="Kong X."/>
            <person name="Jiao Y."/>
            <person name="Jia J."/>
        </authorList>
    </citation>
    <scope>NUCLEOTIDE SEQUENCE [LARGE SCALE GENOMIC DNA]</scope>
    <source>
        <strain evidence="2">cv. AL8/78</strain>
    </source>
</reference>
<organism evidence="1 2">
    <name type="scientific">Aegilops tauschii subsp. strangulata</name>
    <name type="common">Goatgrass</name>
    <dbReference type="NCBI Taxonomy" id="200361"/>
    <lineage>
        <taxon>Eukaryota</taxon>
        <taxon>Viridiplantae</taxon>
        <taxon>Streptophyta</taxon>
        <taxon>Embryophyta</taxon>
        <taxon>Tracheophyta</taxon>
        <taxon>Spermatophyta</taxon>
        <taxon>Magnoliopsida</taxon>
        <taxon>Liliopsida</taxon>
        <taxon>Poales</taxon>
        <taxon>Poaceae</taxon>
        <taxon>BOP clade</taxon>
        <taxon>Pooideae</taxon>
        <taxon>Triticodae</taxon>
        <taxon>Triticeae</taxon>
        <taxon>Triticinae</taxon>
        <taxon>Aegilops</taxon>
    </lineage>
</organism>
<dbReference type="Gramene" id="AET4Gv20825900.1">
    <property type="protein sequence ID" value="AET4Gv20825900.1"/>
    <property type="gene ID" value="AET4Gv20825900"/>
</dbReference>
<accession>A0A453J7V6</accession>
<dbReference type="AlphaFoldDB" id="A0A453J7V6"/>
<name>A0A453J7V6_AEGTS</name>
<reference evidence="1" key="3">
    <citation type="journal article" date="2017" name="Nature">
        <title>Genome sequence of the progenitor of the wheat D genome Aegilops tauschii.</title>
        <authorList>
            <person name="Luo M.C."/>
            <person name="Gu Y.Q."/>
            <person name="Puiu D."/>
            <person name="Wang H."/>
            <person name="Twardziok S.O."/>
            <person name="Deal K.R."/>
            <person name="Huo N."/>
            <person name="Zhu T."/>
            <person name="Wang L."/>
            <person name="Wang Y."/>
            <person name="McGuire P.E."/>
            <person name="Liu S."/>
            <person name="Long H."/>
            <person name="Ramasamy R.K."/>
            <person name="Rodriguez J.C."/>
            <person name="Van S.L."/>
            <person name="Yuan L."/>
            <person name="Wang Z."/>
            <person name="Xia Z."/>
            <person name="Xiao L."/>
            <person name="Anderson O.D."/>
            <person name="Ouyang S."/>
            <person name="Liang Y."/>
            <person name="Zimin A.V."/>
            <person name="Pertea G."/>
            <person name="Qi P."/>
            <person name="Bennetzen J.L."/>
            <person name="Dai X."/>
            <person name="Dawson M.W."/>
            <person name="Muller H.G."/>
            <person name="Kugler K."/>
            <person name="Rivarola-Duarte L."/>
            <person name="Spannagl M."/>
            <person name="Mayer K.F.X."/>
            <person name="Lu F.H."/>
            <person name="Bevan M.W."/>
            <person name="Leroy P."/>
            <person name="Li P."/>
            <person name="You F.M."/>
            <person name="Sun Q."/>
            <person name="Liu Z."/>
            <person name="Lyons E."/>
            <person name="Wicker T."/>
            <person name="Salzberg S.L."/>
            <person name="Devos K.M."/>
            <person name="Dvorak J."/>
        </authorList>
    </citation>
    <scope>NUCLEOTIDE SEQUENCE [LARGE SCALE GENOMIC DNA]</scope>
    <source>
        <strain evidence="1">cv. AL8/78</strain>
    </source>
</reference>
<dbReference type="Proteomes" id="UP000015105">
    <property type="component" value="Chromosome 4D"/>
</dbReference>
<reference evidence="1" key="5">
    <citation type="journal article" date="2021" name="G3 (Bethesda)">
        <title>Aegilops tauschii genome assembly Aet v5.0 features greater sequence contiguity and improved annotation.</title>
        <authorList>
            <person name="Wang L."/>
            <person name="Zhu T."/>
            <person name="Rodriguez J.C."/>
            <person name="Deal K.R."/>
            <person name="Dubcovsky J."/>
            <person name="McGuire P.E."/>
            <person name="Lux T."/>
            <person name="Spannagl M."/>
            <person name="Mayer K.F.X."/>
            <person name="Baldrich P."/>
            <person name="Meyers B.C."/>
            <person name="Huo N."/>
            <person name="Gu Y.Q."/>
            <person name="Zhou H."/>
            <person name="Devos K.M."/>
            <person name="Bennetzen J.L."/>
            <person name="Unver T."/>
            <person name="Budak H."/>
            <person name="Gulick P.J."/>
            <person name="Galiba G."/>
            <person name="Kalapos B."/>
            <person name="Nelson D.R."/>
            <person name="Li P."/>
            <person name="You F.M."/>
            <person name="Luo M.C."/>
            <person name="Dvorak J."/>
        </authorList>
    </citation>
    <scope>NUCLEOTIDE SEQUENCE [LARGE SCALE GENOMIC DNA]</scope>
    <source>
        <strain evidence="1">cv. AL8/78</strain>
    </source>
</reference>
<evidence type="ECO:0000313" key="2">
    <source>
        <dbReference type="Proteomes" id="UP000015105"/>
    </source>
</evidence>
<reference evidence="1" key="4">
    <citation type="submission" date="2019-03" db="UniProtKB">
        <authorList>
            <consortium name="EnsemblPlants"/>
        </authorList>
    </citation>
    <scope>IDENTIFICATION</scope>
</reference>